<dbReference type="InterPro" id="IPR004345">
    <property type="entry name" value="TB2_DP1_HVA22"/>
</dbReference>
<dbReference type="AlphaFoldDB" id="A0AAN7JV87"/>
<dbReference type="GO" id="GO:0016020">
    <property type="term" value="C:membrane"/>
    <property type="evidence" value="ECO:0007669"/>
    <property type="project" value="UniProtKB-SubCell"/>
</dbReference>
<evidence type="ECO:0000313" key="2">
    <source>
        <dbReference type="EMBL" id="KAK4754646.1"/>
    </source>
</evidence>
<dbReference type="EMBL" id="JAXIOK010000015">
    <property type="protein sequence ID" value="KAK4754646.1"/>
    <property type="molecule type" value="Genomic_DNA"/>
</dbReference>
<keyword evidence="3" id="KW-1185">Reference proteome</keyword>
<comment type="similarity">
    <text evidence="1">Belongs to the DP1 family.</text>
</comment>
<gene>
    <name evidence="2" type="ORF">SAY87_002750</name>
</gene>
<comment type="subcellular location">
    <subcellularLocation>
        <location evidence="1">Membrane</location>
        <topology evidence="1">Multi-pass membrane protein</topology>
    </subcellularLocation>
</comment>
<protein>
    <recommendedName>
        <fullName evidence="1">HVA22-like protein</fullName>
    </recommendedName>
</protein>
<dbReference type="PANTHER" id="PTHR12300:SF117">
    <property type="entry name" value="LP05237P-RELATED"/>
    <property type="match status" value="1"/>
</dbReference>
<sequence>MVLGYIYPAYKCYKIVHKDQPNAEQLLFWCRYWILIAFATVCEKACDMIISWLPLYGEAKLAFFVYLWHHKTKGAEYIYNYSCKVFLKKHEGEIDRYFMEMRKKAEDRAALSWQKAACYGLTTILETLENPSSTPASLPEHKTKKGS</sequence>
<proteinExistence type="inferred from homology"/>
<evidence type="ECO:0000313" key="3">
    <source>
        <dbReference type="Proteomes" id="UP001345219"/>
    </source>
</evidence>
<name>A0AAN7JV87_9MYRT</name>
<dbReference type="PANTHER" id="PTHR12300">
    <property type="entry name" value="HVA22-LIKE PROTEINS"/>
    <property type="match status" value="1"/>
</dbReference>
<dbReference type="Proteomes" id="UP001345219">
    <property type="component" value="Chromosome 2"/>
</dbReference>
<evidence type="ECO:0000256" key="1">
    <source>
        <dbReference type="RuleBase" id="RU362006"/>
    </source>
</evidence>
<accession>A0AAN7JV87</accession>
<comment type="caution">
    <text evidence="2">The sequence shown here is derived from an EMBL/GenBank/DDBJ whole genome shotgun (WGS) entry which is preliminary data.</text>
</comment>
<dbReference type="Pfam" id="PF03134">
    <property type="entry name" value="TB2_DP1_HVA22"/>
    <property type="match status" value="1"/>
</dbReference>
<reference evidence="2 3" key="1">
    <citation type="journal article" date="2023" name="Hortic Res">
        <title>Pangenome of water caltrop reveals structural variations and asymmetric subgenome divergence after allopolyploidization.</title>
        <authorList>
            <person name="Zhang X."/>
            <person name="Chen Y."/>
            <person name="Wang L."/>
            <person name="Yuan Y."/>
            <person name="Fang M."/>
            <person name="Shi L."/>
            <person name="Lu R."/>
            <person name="Comes H.P."/>
            <person name="Ma Y."/>
            <person name="Chen Y."/>
            <person name="Huang G."/>
            <person name="Zhou Y."/>
            <person name="Zheng Z."/>
            <person name="Qiu Y."/>
        </authorList>
    </citation>
    <scope>NUCLEOTIDE SEQUENCE [LARGE SCALE GENOMIC DNA]</scope>
    <source>
        <tissue evidence="2">Roots</tissue>
    </source>
</reference>
<organism evidence="2 3">
    <name type="scientific">Trapa incisa</name>
    <dbReference type="NCBI Taxonomy" id="236973"/>
    <lineage>
        <taxon>Eukaryota</taxon>
        <taxon>Viridiplantae</taxon>
        <taxon>Streptophyta</taxon>
        <taxon>Embryophyta</taxon>
        <taxon>Tracheophyta</taxon>
        <taxon>Spermatophyta</taxon>
        <taxon>Magnoliopsida</taxon>
        <taxon>eudicotyledons</taxon>
        <taxon>Gunneridae</taxon>
        <taxon>Pentapetalae</taxon>
        <taxon>rosids</taxon>
        <taxon>malvids</taxon>
        <taxon>Myrtales</taxon>
        <taxon>Lythraceae</taxon>
        <taxon>Trapa</taxon>
    </lineage>
</organism>